<name>W0EA67_9FIRM</name>
<dbReference type="eggNOG" id="COG3552">
    <property type="taxonomic scope" value="Bacteria"/>
</dbReference>
<proteinExistence type="predicted"/>
<dbReference type="RefSeq" id="WP_006716667.1">
    <property type="nucleotide sequence ID" value="NZ_CP007032.1"/>
</dbReference>
<gene>
    <name evidence="1" type="ORF">DESME_12460</name>
</gene>
<dbReference type="SUPFAM" id="SSF53300">
    <property type="entry name" value="vWA-like"/>
    <property type="match status" value="1"/>
</dbReference>
<sequence>MMEKHELKERSELDRHLLEFARLLRQGGIPVSMSEVQDALQSLIWVGLEDKERTEGILQATLVKSPQNVPWFQEAFRAFFAPPEQQMNWQNEAREKADHIHKGLNQSRKELSFKGRELNLTEEQLRVYIQLPEKERERLKDFLARSEQGIHNGLPVDHSFQPMIEQVMRGSLQYWQHKLGEELDFSLSSPGEGGIISEVERAWREQQIHFFTRDLKNISPEEWPQVMKLIQQLSQRLAAQATRRYQARGKRGGIDMRHTLRENLRYGGVLLKRRFRVRRRSRPKFVLLCDLSGSMTKYTEFILQFIYGLSSVVSGIETYAFADRLVELTGKVRSGRTLQEMLQSALPEASKEWGGGTNLAMALEELAKKHAKSFSPRTVLIILSDTQTLEGERASRLLKNFRGRVREILWLNTLPEKRWGETKTVAYFQPYCQMVECYTLGHLQNILSSRFKA</sequence>
<dbReference type="CDD" id="cd00198">
    <property type="entry name" value="vWFA"/>
    <property type="match status" value="1"/>
</dbReference>
<organism evidence="1 2">
    <name type="scientific">Desulfitobacterium metallireducens DSM 15288</name>
    <dbReference type="NCBI Taxonomy" id="871968"/>
    <lineage>
        <taxon>Bacteria</taxon>
        <taxon>Bacillati</taxon>
        <taxon>Bacillota</taxon>
        <taxon>Clostridia</taxon>
        <taxon>Eubacteriales</taxon>
        <taxon>Desulfitobacteriaceae</taxon>
        <taxon>Desulfitobacterium</taxon>
    </lineage>
</organism>
<dbReference type="InterPro" id="IPR036465">
    <property type="entry name" value="vWFA_dom_sf"/>
</dbReference>
<dbReference type="Gene3D" id="3.40.50.410">
    <property type="entry name" value="von Willebrand factor, type A domain"/>
    <property type="match status" value="1"/>
</dbReference>
<dbReference type="STRING" id="871968.DESME_12460"/>
<dbReference type="Pfam" id="PF05762">
    <property type="entry name" value="VWA_CoxE"/>
    <property type="match status" value="1"/>
</dbReference>
<dbReference type="Proteomes" id="UP000010847">
    <property type="component" value="Chromosome"/>
</dbReference>
<dbReference type="EMBL" id="CP007032">
    <property type="protein sequence ID" value="AHF07740.1"/>
    <property type="molecule type" value="Genomic_DNA"/>
</dbReference>
<evidence type="ECO:0008006" key="3">
    <source>
        <dbReference type="Google" id="ProtNLM"/>
    </source>
</evidence>
<dbReference type="PANTHER" id="PTHR39338:SF5">
    <property type="entry name" value="BLR6139 PROTEIN"/>
    <property type="match status" value="1"/>
</dbReference>
<dbReference type="OrthoDB" id="9790469at2"/>
<protein>
    <recommendedName>
        <fullName evidence="3">von Willebrand factor A</fullName>
    </recommendedName>
</protein>
<dbReference type="HOGENOM" id="CLU_042261_2_0_9"/>
<reference evidence="1 2" key="1">
    <citation type="submission" date="2013-12" db="EMBL/GenBank/DDBJ databases">
        <authorList>
            <consortium name="DOE Joint Genome Institute"/>
            <person name="Smidt H."/>
            <person name="Huntemann M."/>
            <person name="Han J."/>
            <person name="Chen A."/>
            <person name="Kyrpides N."/>
            <person name="Mavromatis K."/>
            <person name="Markowitz V."/>
            <person name="Palaniappan K."/>
            <person name="Ivanova N."/>
            <person name="Schaumberg A."/>
            <person name="Pati A."/>
            <person name="Liolios K."/>
            <person name="Nordberg H.P."/>
            <person name="Cantor M.N."/>
            <person name="Hua S.X."/>
            <person name="Woyke T."/>
        </authorList>
    </citation>
    <scope>NUCLEOTIDE SEQUENCE [LARGE SCALE GENOMIC DNA]</scope>
    <source>
        <strain evidence="2">DSM 15288</strain>
    </source>
</reference>
<dbReference type="InterPro" id="IPR008912">
    <property type="entry name" value="Uncharacterised_CoxE"/>
</dbReference>
<dbReference type="PANTHER" id="PTHR39338">
    <property type="entry name" value="BLL5662 PROTEIN-RELATED"/>
    <property type="match status" value="1"/>
</dbReference>
<evidence type="ECO:0000313" key="1">
    <source>
        <dbReference type="EMBL" id="AHF07740.1"/>
    </source>
</evidence>
<dbReference type="AlphaFoldDB" id="W0EA67"/>
<dbReference type="KEGG" id="dmt:DESME_12460"/>
<keyword evidence="2" id="KW-1185">Reference proteome</keyword>
<evidence type="ECO:0000313" key="2">
    <source>
        <dbReference type="Proteomes" id="UP000010847"/>
    </source>
</evidence>
<accession>W0EA67</accession>